<keyword evidence="3" id="KW-0808">Transferase</keyword>
<protein>
    <submittedName>
        <fullName evidence="3">Phosphotransferase</fullName>
    </submittedName>
</protein>
<feature type="region of interest" description="Disordered" evidence="1">
    <location>
        <begin position="1"/>
        <end position="35"/>
    </location>
</feature>
<name>A0A844W890_9RHOB</name>
<dbReference type="SUPFAM" id="SSF56112">
    <property type="entry name" value="Protein kinase-like (PK-like)"/>
    <property type="match status" value="1"/>
</dbReference>
<gene>
    <name evidence="3" type="ORF">GLS40_01320</name>
</gene>
<feature type="domain" description="Aminoglycoside phosphotransferase" evidence="2">
    <location>
        <begin position="51"/>
        <end position="279"/>
    </location>
</feature>
<sequence>MDSGAYKTKRATPWAGSGAGPAVSGSEDGPPSDVRNWVARNGHADGQGIWHRLRGGRSNRCWRVEGPAGDVVVKLYREVLAEPARNPMFGNDPRAETSMLRALARSRLAPELLAAGRCGAGSCIVYRHVEGRPGGATLSESAAALRRVHEMTPAAGLRRAPDGSAQIHAQGLGILARCTDRGGVERLMDLAPKGEVRPKGEACLLHGDPVPANMIAAAKGVVLIDWQYPGRGDPCEDLAIHLSPAMRHAYASPRLSSEEEEDFLAAYGRKEVTDRYRALAPWYHWRMAAYCLWRTGQGGTDDAPAMSAELEALALCGE</sequence>
<evidence type="ECO:0000256" key="1">
    <source>
        <dbReference type="SAM" id="MobiDB-lite"/>
    </source>
</evidence>
<dbReference type="InterPro" id="IPR011009">
    <property type="entry name" value="Kinase-like_dom_sf"/>
</dbReference>
<dbReference type="Proteomes" id="UP000443843">
    <property type="component" value="Unassembled WGS sequence"/>
</dbReference>
<dbReference type="AlphaFoldDB" id="A0A844W890"/>
<dbReference type="Pfam" id="PF01636">
    <property type="entry name" value="APH"/>
    <property type="match status" value="1"/>
</dbReference>
<evidence type="ECO:0000259" key="2">
    <source>
        <dbReference type="Pfam" id="PF01636"/>
    </source>
</evidence>
<evidence type="ECO:0000313" key="3">
    <source>
        <dbReference type="EMBL" id="MWB76658.1"/>
    </source>
</evidence>
<comment type="caution">
    <text evidence="3">The sequence shown here is derived from an EMBL/GenBank/DDBJ whole genome shotgun (WGS) entry which is preliminary data.</text>
</comment>
<evidence type="ECO:0000313" key="4">
    <source>
        <dbReference type="Proteomes" id="UP000443843"/>
    </source>
</evidence>
<dbReference type="InterPro" id="IPR002575">
    <property type="entry name" value="Aminoglycoside_PTrfase"/>
</dbReference>
<accession>A0A844W890</accession>
<dbReference type="GO" id="GO:0016740">
    <property type="term" value="F:transferase activity"/>
    <property type="evidence" value="ECO:0007669"/>
    <property type="project" value="UniProtKB-KW"/>
</dbReference>
<dbReference type="EMBL" id="WNXQ01000001">
    <property type="protein sequence ID" value="MWB76658.1"/>
    <property type="molecule type" value="Genomic_DNA"/>
</dbReference>
<organism evidence="3 4">
    <name type="scientific">Pseudooceanicola pacificus</name>
    <dbReference type="NCBI Taxonomy" id="2676438"/>
    <lineage>
        <taxon>Bacteria</taxon>
        <taxon>Pseudomonadati</taxon>
        <taxon>Pseudomonadota</taxon>
        <taxon>Alphaproteobacteria</taxon>
        <taxon>Rhodobacterales</taxon>
        <taxon>Paracoccaceae</taxon>
        <taxon>Pseudooceanicola</taxon>
    </lineage>
</organism>
<proteinExistence type="predicted"/>
<dbReference type="Gene3D" id="3.90.1200.10">
    <property type="match status" value="1"/>
</dbReference>
<keyword evidence="4" id="KW-1185">Reference proteome</keyword>
<reference evidence="3 4" key="1">
    <citation type="submission" date="2019-11" db="EMBL/GenBank/DDBJ databases">
        <title>Pseudooceanicola pacifica sp. nov., isolated from deep-sea sediment of the Pacific Ocean.</title>
        <authorList>
            <person name="Lyu L."/>
        </authorList>
    </citation>
    <scope>NUCLEOTIDE SEQUENCE [LARGE SCALE GENOMIC DNA]</scope>
    <source>
        <strain evidence="3 4">216_PA32_1</strain>
    </source>
</reference>